<evidence type="ECO:0000313" key="3">
    <source>
        <dbReference type="Proteomes" id="UP000282087"/>
    </source>
</evidence>
<protein>
    <submittedName>
        <fullName evidence="1">Uncharacterized protein</fullName>
    </submittedName>
</protein>
<accession>A0A3M6VC57</accession>
<dbReference type="Proteomes" id="UP000286097">
    <property type="component" value="Unassembled WGS sequence"/>
</dbReference>
<evidence type="ECO:0000313" key="4">
    <source>
        <dbReference type="Proteomes" id="UP000286097"/>
    </source>
</evidence>
<name>A0A3M6VC57_9STRA</name>
<comment type="caution">
    <text evidence="1">The sequence shown here is derived from an EMBL/GenBank/DDBJ whole genome shotgun (WGS) entry which is preliminary data.</text>
</comment>
<sequence length="79" mass="8698">MNDREATPDAVAIASADLPERTILRRKLEGGLIEEIAKALAEKCKKVTAKACTIAFEEITNIKSIIAEQVEDLQTCLKR</sequence>
<reference evidence="3 4" key="1">
    <citation type="submission" date="2018-06" db="EMBL/GenBank/DDBJ databases">
        <title>Comparative genomics of downy mildews reveals potential adaptations to biotrophy.</title>
        <authorList>
            <person name="Fletcher K."/>
            <person name="Klosterman S.J."/>
            <person name="Derevnina L."/>
            <person name="Martin F."/>
            <person name="Koike S."/>
            <person name="Reyes Chin-Wo S."/>
            <person name="Mou B."/>
            <person name="Michelmore R."/>
        </authorList>
    </citation>
    <scope>NUCLEOTIDE SEQUENCE [LARGE SCALE GENOMIC DNA]</scope>
    <source>
        <strain evidence="2 4">R13</strain>
        <strain evidence="1 3">R14</strain>
    </source>
</reference>
<dbReference type="VEuPathDB" id="FungiDB:DD237_006434"/>
<proteinExistence type="predicted"/>
<gene>
    <name evidence="2" type="ORF">DD237_006434</name>
    <name evidence="1" type="ORF">DD238_006028</name>
</gene>
<dbReference type="EMBL" id="QKXF01000256">
    <property type="protein sequence ID" value="RQM13455.1"/>
    <property type="molecule type" value="Genomic_DNA"/>
</dbReference>
<evidence type="ECO:0000313" key="2">
    <source>
        <dbReference type="EMBL" id="RQM13455.1"/>
    </source>
</evidence>
<keyword evidence="3" id="KW-1185">Reference proteome</keyword>
<dbReference type="AlphaFoldDB" id="A0A3M6VC57"/>
<dbReference type="Proteomes" id="UP000282087">
    <property type="component" value="Unassembled WGS sequence"/>
</dbReference>
<organism evidence="1 3">
    <name type="scientific">Peronospora effusa</name>
    <dbReference type="NCBI Taxonomy" id="542832"/>
    <lineage>
        <taxon>Eukaryota</taxon>
        <taxon>Sar</taxon>
        <taxon>Stramenopiles</taxon>
        <taxon>Oomycota</taxon>
        <taxon>Peronosporomycetes</taxon>
        <taxon>Peronosporales</taxon>
        <taxon>Peronosporaceae</taxon>
        <taxon>Peronospora</taxon>
    </lineage>
</organism>
<dbReference type="EMBL" id="QLLG01000330">
    <property type="protein sequence ID" value="RMX64209.1"/>
    <property type="molecule type" value="Genomic_DNA"/>
</dbReference>
<evidence type="ECO:0000313" key="1">
    <source>
        <dbReference type="EMBL" id="RMX64209.1"/>
    </source>
</evidence>